<organism evidence="8 9">
    <name type="scientific">Streptosporangium fragile</name>
    <dbReference type="NCBI Taxonomy" id="46186"/>
    <lineage>
        <taxon>Bacteria</taxon>
        <taxon>Bacillati</taxon>
        <taxon>Actinomycetota</taxon>
        <taxon>Actinomycetes</taxon>
        <taxon>Streptosporangiales</taxon>
        <taxon>Streptosporangiaceae</taxon>
        <taxon>Streptosporangium</taxon>
    </lineage>
</organism>
<feature type="domain" description="OmpR/PhoB-type" evidence="7">
    <location>
        <begin position="1"/>
        <end position="97"/>
    </location>
</feature>
<dbReference type="InterPro" id="IPR036388">
    <property type="entry name" value="WH-like_DNA-bd_sf"/>
</dbReference>
<dbReference type="InterPro" id="IPR041664">
    <property type="entry name" value="AAA_16"/>
</dbReference>
<evidence type="ECO:0000256" key="2">
    <source>
        <dbReference type="ARBA" id="ARBA00023015"/>
    </source>
</evidence>
<feature type="region of interest" description="Disordered" evidence="6">
    <location>
        <begin position="1092"/>
        <end position="1113"/>
    </location>
</feature>
<keyword evidence="2" id="KW-0805">Transcription regulation</keyword>
<dbReference type="InterPro" id="IPR016032">
    <property type="entry name" value="Sig_transdc_resp-reg_C-effctor"/>
</dbReference>
<dbReference type="InterPro" id="IPR011990">
    <property type="entry name" value="TPR-like_helical_dom_sf"/>
</dbReference>
<dbReference type="Pfam" id="PF00486">
    <property type="entry name" value="Trans_reg_C"/>
    <property type="match status" value="1"/>
</dbReference>
<dbReference type="SUPFAM" id="SSF48452">
    <property type="entry name" value="TPR-like"/>
    <property type="match status" value="1"/>
</dbReference>
<evidence type="ECO:0000313" key="8">
    <source>
        <dbReference type="EMBL" id="GAA2907071.1"/>
    </source>
</evidence>
<dbReference type="InterPro" id="IPR001867">
    <property type="entry name" value="OmpR/PhoB-type_DNA-bd"/>
</dbReference>
<feature type="DNA-binding region" description="OmpR/PhoB-type" evidence="5">
    <location>
        <begin position="1"/>
        <end position="97"/>
    </location>
</feature>
<dbReference type="SMART" id="SM00862">
    <property type="entry name" value="Trans_reg_C"/>
    <property type="match status" value="1"/>
</dbReference>
<evidence type="ECO:0000256" key="3">
    <source>
        <dbReference type="ARBA" id="ARBA00023125"/>
    </source>
</evidence>
<protein>
    <submittedName>
        <fullName evidence="8">BTAD domain-containing putative transcriptional regulator</fullName>
    </submittedName>
</protein>
<sequence>MEFLVLGPVEARDNGVPVNLIGPRQRAVLARLLLARGAVVPTDTLIDDLYGGAPPASAVTALHSYVSNLRRVIEPDRASRTPPRMLITRSPGYLLAASNVDAIRFTELVTTAESLPPGEALACSEEALRLWRGVPYGEFADEPWAAVEVGRLSELRLSAVERRAQALLDFGRPQIVITDLKAESVAHPLRERLWCLLALALYRTGRQADALAVLRRAGDILTAQLGLYPGPELRRLEHDILQQSDSLALPLLTAVPVSLPAPAAPRRRIMIGRERQLAELAMLPLRVDPSGVAVAAVSGGPGIGKTRLLEAFRDRCADLGCLVLWGRCHDTEAAPPLWPWLQVLRELAGVFPPPDHEALAGLLGDERHGGTTEAPPHRNQIVAQWLVSAARTRPLVIILDDLHWADPASLDLLRDIAAMLAGGPAEAVLLTLVTAFREAVFRDTAVRGGAPSTGDPDLSMDGVLGQFARYDLLRIRLTGLTVKDVQAVAAEMGTELDDSAAERLTERTGGNPFFVRESVRLLALGQGREAVPDTVADLVRRQVALLGPQATQVLTTAAVIGRYFDPGVVTEVCRTSGTGPAQVYRVLDLAAQAGLVLPRGGSMTFACDLVREILVRDIPPLRKAVIHQEVMSTLAARPSTDVAVLAHHAAEAGPAAYREAARWARSAARQASLRLAYGEAAAWWGRAVAAHGACAGDPAEYVELLLQQVRALLEAGDAPGARLVRAEAVRVADQAEAGPELVVRALTSLNAPSAWVLRDPYEVAGLRLVDRFEAALRALPETDSSERALLLGGLAQELHDGHDDPRRRSLSAEAVAMARRLGDPHLLMWTLNARRLSVPQATHLPELVEVATEMHELALRTRMPEFELLAQMMHTHNRLEMFDLAGADQAATRCDVLLERLRLPWPRFQHTMWRANRLALAGRFDDAEILYGAAARQAERLGVRHAGGIVATGRLMSRYQRGRIADAGPLIDLAAGIHPGLGHDARVLELCAQGRVSEARALAGKGWPPPPADWSWLTMTCLQGAAQAAVGDMPSCRTTYERLLPYAGRISGGSAMACAGPVDGFLALLASSMGNPESVSWHLASLKRLAPQNGFGDSTRPPAGDCGEGLKAS</sequence>
<evidence type="ECO:0000256" key="4">
    <source>
        <dbReference type="ARBA" id="ARBA00023163"/>
    </source>
</evidence>
<keyword evidence="3 5" id="KW-0238">DNA-binding</keyword>
<comment type="similarity">
    <text evidence="1">Belongs to the AfsR/DnrI/RedD regulatory family.</text>
</comment>
<reference evidence="8 9" key="1">
    <citation type="journal article" date="2019" name="Int. J. Syst. Evol. Microbiol.">
        <title>The Global Catalogue of Microorganisms (GCM) 10K type strain sequencing project: providing services to taxonomists for standard genome sequencing and annotation.</title>
        <authorList>
            <consortium name="The Broad Institute Genomics Platform"/>
            <consortium name="The Broad Institute Genome Sequencing Center for Infectious Disease"/>
            <person name="Wu L."/>
            <person name="Ma J."/>
        </authorList>
    </citation>
    <scope>NUCLEOTIDE SEQUENCE [LARGE SCALE GENOMIC DNA]</scope>
    <source>
        <strain evidence="8 9">JCM 6242</strain>
    </source>
</reference>
<dbReference type="SUPFAM" id="SSF52540">
    <property type="entry name" value="P-loop containing nucleoside triphosphate hydrolases"/>
    <property type="match status" value="1"/>
</dbReference>
<accession>A0ABN3W9H6</accession>
<evidence type="ECO:0000256" key="5">
    <source>
        <dbReference type="PROSITE-ProRule" id="PRU01091"/>
    </source>
</evidence>
<dbReference type="RefSeq" id="WP_344981120.1">
    <property type="nucleotide sequence ID" value="NZ_BAAAVI010000089.1"/>
</dbReference>
<evidence type="ECO:0000256" key="1">
    <source>
        <dbReference type="ARBA" id="ARBA00005820"/>
    </source>
</evidence>
<name>A0ABN3W9H6_9ACTN</name>
<dbReference type="EMBL" id="BAAAVI010000089">
    <property type="protein sequence ID" value="GAA2907071.1"/>
    <property type="molecule type" value="Genomic_DNA"/>
</dbReference>
<dbReference type="SMART" id="SM01043">
    <property type="entry name" value="BTAD"/>
    <property type="match status" value="1"/>
</dbReference>
<dbReference type="SUPFAM" id="SSF46894">
    <property type="entry name" value="C-terminal effector domain of the bipartite response regulators"/>
    <property type="match status" value="1"/>
</dbReference>
<dbReference type="Proteomes" id="UP001500831">
    <property type="component" value="Unassembled WGS sequence"/>
</dbReference>
<dbReference type="InterPro" id="IPR027417">
    <property type="entry name" value="P-loop_NTPase"/>
</dbReference>
<evidence type="ECO:0000313" key="9">
    <source>
        <dbReference type="Proteomes" id="UP001500831"/>
    </source>
</evidence>
<dbReference type="InterPro" id="IPR005158">
    <property type="entry name" value="BTAD"/>
</dbReference>
<keyword evidence="9" id="KW-1185">Reference proteome</keyword>
<dbReference type="Gene3D" id="1.10.10.10">
    <property type="entry name" value="Winged helix-like DNA-binding domain superfamily/Winged helix DNA-binding domain"/>
    <property type="match status" value="1"/>
</dbReference>
<dbReference type="Gene3D" id="1.25.40.10">
    <property type="entry name" value="Tetratricopeptide repeat domain"/>
    <property type="match status" value="1"/>
</dbReference>
<dbReference type="CDD" id="cd15831">
    <property type="entry name" value="BTAD"/>
    <property type="match status" value="1"/>
</dbReference>
<comment type="caution">
    <text evidence="8">The sequence shown here is derived from an EMBL/GenBank/DDBJ whole genome shotgun (WGS) entry which is preliminary data.</text>
</comment>
<dbReference type="InterPro" id="IPR051677">
    <property type="entry name" value="AfsR-DnrI-RedD_regulator"/>
</dbReference>
<evidence type="ECO:0000259" key="7">
    <source>
        <dbReference type="PROSITE" id="PS51755"/>
    </source>
</evidence>
<dbReference type="PANTHER" id="PTHR35807:SF1">
    <property type="entry name" value="TRANSCRIPTIONAL REGULATOR REDD"/>
    <property type="match status" value="1"/>
</dbReference>
<dbReference type="PANTHER" id="PTHR35807">
    <property type="entry name" value="TRANSCRIPTIONAL REGULATOR REDD-RELATED"/>
    <property type="match status" value="1"/>
</dbReference>
<dbReference type="Pfam" id="PF03704">
    <property type="entry name" value="BTAD"/>
    <property type="match status" value="1"/>
</dbReference>
<gene>
    <name evidence="8" type="ORF">GCM10010517_73420</name>
</gene>
<dbReference type="PROSITE" id="PS51755">
    <property type="entry name" value="OMPR_PHOB"/>
    <property type="match status" value="1"/>
</dbReference>
<evidence type="ECO:0000256" key="6">
    <source>
        <dbReference type="SAM" id="MobiDB-lite"/>
    </source>
</evidence>
<dbReference type="Pfam" id="PF13191">
    <property type="entry name" value="AAA_16"/>
    <property type="match status" value="1"/>
</dbReference>
<proteinExistence type="inferred from homology"/>
<dbReference type="Gene3D" id="3.40.50.300">
    <property type="entry name" value="P-loop containing nucleotide triphosphate hydrolases"/>
    <property type="match status" value="1"/>
</dbReference>
<keyword evidence="4" id="KW-0804">Transcription</keyword>